<name>A0AAD3D6X3_9STRA</name>
<dbReference type="EMBL" id="BLLK01000062">
    <property type="protein sequence ID" value="GFH58843.1"/>
    <property type="molecule type" value="Genomic_DNA"/>
</dbReference>
<organism evidence="1 2">
    <name type="scientific">Chaetoceros tenuissimus</name>
    <dbReference type="NCBI Taxonomy" id="426638"/>
    <lineage>
        <taxon>Eukaryota</taxon>
        <taxon>Sar</taxon>
        <taxon>Stramenopiles</taxon>
        <taxon>Ochrophyta</taxon>
        <taxon>Bacillariophyta</taxon>
        <taxon>Coscinodiscophyceae</taxon>
        <taxon>Chaetocerotophycidae</taxon>
        <taxon>Chaetocerotales</taxon>
        <taxon>Chaetocerotaceae</taxon>
        <taxon>Chaetoceros</taxon>
    </lineage>
</organism>
<comment type="caution">
    <text evidence="1">The sequence shown here is derived from an EMBL/GenBank/DDBJ whole genome shotgun (WGS) entry which is preliminary data.</text>
</comment>
<evidence type="ECO:0000313" key="1">
    <source>
        <dbReference type="EMBL" id="GFH58843.1"/>
    </source>
</evidence>
<gene>
    <name evidence="1" type="ORF">CTEN210_15319</name>
</gene>
<accession>A0AAD3D6X3</accession>
<protein>
    <submittedName>
        <fullName evidence="1">Uncharacterized protein</fullName>
    </submittedName>
</protein>
<sequence>MSKRIGGCYGVSASGLNCTWGSDLDTQVQRQKNPRTALPEGLRKKLGFKKRTVLGREATSMDEISNSVSKVKIEKKQYLKKGSGLTKEAHVPLKMNSLRF</sequence>
<dbReference type="AlphaFoldDB" id="A0AAD3D6X3"/>
<reference evidence="1 2" key="1">
    <citation type="journal article" date="2021" name="Sci. Rep.">
        <title>The genome of the diatom Chaetoceros tenuissimus carries an ancient integrated fragment of an extant virus.</title>
        <authorList>
            <person name="Hongo Y."/>
            <person name="Kimura K."/>
            <person name="Takaki Y."/>
            <person name="Yoshida Y."/>
            <person name="Baba S."/>
            <person name="Kobayashi G."/>
            <person name="Nagasaki K."/>
            <person name="Hano T."/>
            <person name="Tomaru Y."/>
        </authorList>
    </citation>
    <scope>NUCLEOTIDE SEQUENCE [LARGE SCALE GENOMIC DNA]</scope>
    <source>
        <strain evidence="1 2">NIES-3715</strain>
    </source>
</reference>
<dbReference type="Proteomes" id="UP001054902">
    <property type="component" value="Unassembled WGS sequence"/>
</dbReference>
<proteinExistence type="predicted"/>
<evidence type="ECO:0000313" key="2">
    <source>
        <dbReference type="Proteomes" id="UP001054902"/>
    </source>
</evidence>
<keyword evidence="2" id="KW-1185">Reference proteome</keyword>